<sequence length="309" mass="34085">MERASHRTATSGQARCVSIIIDRCRPLPRDGRESTVGNDGVDFEERFMPRFRLAVATRTWALSLLDAIRAAAETGASGVLFDVRHELPPAQLSDTGRRDLLHVLRERGLQVAATSFPLRYPLAAEHQLERRLAALREAMQFTYRLGAETLCVPSGRCPDDLASPAGQHWKEVLSDLARYGNHVGVALALTPAGETPERLKALVTSITTGPIGIDFDPAQCVHLGQSTSESLRQLYGLIRHVQLRDGVRHLSGGGEETAVGQGAVDWLELLALLSEMEYPGWLTAIRLTGDDRPRDVARAVRQVQRWLMM</sequence>
<keyword evidence="2" id="KW-0413">Isomerase</keyword>
<dbReference type="InterPro" id="IPR050312">
    <property type="entry name" value="IolE/XylAMocC-like"/>
</dbReference>
<protein>
    <submittedName>
        <fullName evidence="2">Sugar phosphate isomerase/epimerase</fullName>
    </submittedName>
</protein>
<dbReference type="AlphaFoldDB" id="A0A7C4LKQ2"/>
<accession>A0A7C4LKQ2</accession>
<dbReference type="InterPro" id="IPR036237">
    <property type="entry name" value="Xyl_isomerase-like_sf"/>
</dbReference>
<gene>
    <name evidence="2" type="ORF">ENS64_08430</name>
</gene>
<dbReference type="Pfam" id="PF01261">
    <property type="entry name" value="AP_endonuc_2"/>
    <property type="match status" value="1"/>
</dbReference>
<dbReference type="InterPro" id="IPR013022">
    <property type="entry name" value="Xyl_isomerase-like_TIM-brl"/>
</dbReference>
<comment type="caution">
    <text evidence="2">The sequence shown here is derived from an EMBL/GenBank/DDBJ whole genome shotgun (WGS) entry which is preliminary data.</text>
</comment>
<feature type="domain" description="Xylose isomerase-like TIM barrel" evidence="1">
    <location>
        <begin position="68"/>
        <end position="295"/>
    </location>
</feature>
<organism evidence="2">
    <name type="scientific">Schlesneria paludicola</name>
    <dbReference type="NCBI Taxonomy" id="360056"/>
    <lineage>
        <taxon>Bacteria</taxon>
        <taxon>Pseudomonadati</taxon>
        <taxon>Planctomycetota</taxon>
        <taxon>Planctomycetia</taxon>
        <taxon>Planctomycetales</taxon>
        <taxon>Planctomycetaceae</taxon>
        <taxon>Schlesneria</taxon>
    </lineage>
</organism>
<dbReference type="GO" id="GO:0016853">
    <property type="term" value="F:isomerase activity"/>
    <property type="evidence" value="ECO:0007669"/>
    <property type="project" value="UniProtKB-KW"/>
</dbReference>
<evidence type="ECO:0000259" key="1">
    <source>
        <dbReference type="Pfam" id="PF01261"/>
    </source>
</evidence>
<dbReference type="PANTHER" id="PTHR12110:SF41">
    <property type="entry name" value="INOSOSE DEHYDRATASE"/>
    <property type="match status" value="1"/>
</dbReference>
<dbReference type="EMBL" id="DSVQ01000012">
    <property type="protein sequence ID" value="HGT39273.1"/>
    <property type="molecule type" value="Genomic_DNA"/>
</dbReference>
<proteinExistence type="predicted"/>
<dbReference type="PANTHER" id="PTHR12110">
    <property type="entry name" value="HYDROXYPYRUVATE ISOMERASE"/>
    <property type="match status" value="1"/>
</dbReference>
<dbReference type="Gene3D" id="3.20.20.150">
    <property type="entry name" value="Divalent-metal-dependent TIM barrel enzymes"/>
    <property type="match status" value="1"/>
</dbReference>
<name>A0A7C4LKQ2_9PLAN</name>
<dbReference type="SUPFAM" id="SSF51658">
    <property type="entry name" value="Xylose isomerase-like"/>
    <property type="match status" value="1"/>
</dbReference>
<reference evidence="2" key="1">
    <citation type="journal article" date="2020" name="mSystems">
        <title>Genome- and Community-Level Interaction Insights into Carbon Utilization and Element Cycling Functions of Hydrothermarchaeota in Hydrothermal Sediment.</title>
        <authorList>
            <person name="Zhou Z."/>
            <person name="Liu Y."/>
            <person name="Xu W."/>
            <person name="Pan J."/>
            <person name="Luo Z.H."/>
            <person name="Li M."/>
        </authorList>
    </citation>
    <scope>NUCLEOTIDE SEQUENCE [LARGE SCALE GENOMIC DNA]</scope>
    <source>
        <strain evidence="2">SpSt-508</strain>
    </source>
</reference>
<evidence type="ECO:0000313" key="2">
    <source>
        <dbReference type="EMBL" id="HGT39273.1"/>
    </source>
</evidence>